<dbReference type="AlphaFoldDB" id="A0A2T9YU55"/>
<name>A0A2T9YU55_9FUNG</name>
<dbReference type="Proteomes" id="UP000245383">
    <property type="component" value="Unassembled WGS sequence"/>
</dbReference>
<proteinExistence type="predicted"/>
<dbReference type="EMBL" id="MBFR01000046">
    <property type="protein sequence ID" value="PVU95804.1"/>
    <property type="molecule type" value="Genomic_DNA"/>
</dbReference>
<comment type="caution">
    <text evidence="1">The sequence shown here is derived from an EMBL/GenBank/DDBJ whole genome shotgun (WGS) entry which is preliminary data.</text>
</comment>
<accession>A0A2T9YU55</accession>
<protein>
    <submittedName>
        <fullName evidence="1">Uncharacterized protein</fullName>
    </submittedName>
</protein>
<dbReference type="OrthoDB" id="10008801at2759"/>
<reference evidence="1 2" key="1">
    <citation type="journal article" date="2018" name="MBio">
        <title>Comparative Genomics Reveals the Core Gene Toolbox for the Fungus-Insect Symbiosis.</title>
        <authorList>
            <person name="Wang Y."/>
            <person name="Stata M."/>
            <person name="Wang W."/>
            <person name="Stajich J.E."/>
            <person name="White M.M."/>
            <person name="Moncalvo J.M."/>
        </authorList>
    </citation>
    <scope>NUCLEOTIDE SEQUENCE [LARGE SCALE GENOMIC DNA]</scope>
    <source>
        <strain evidence="1 2">SWE-8-4</strain>
    </source>
</reference>
<organism evidence="1 2">
    <name type="scientific">Smittium simulii</name>
    <dbReference type="NCBI Taxonomy" id="133385"/>
    <lineage>
        <taxon>Eukaryota</taxon>
        <taxon>Fungi</taxon>
        <taxon>Fungi incertae sedis</taxon>
        <taxon>Zoopagomycota</taxon>
        <taxon>Kickxellomycotina</taxon>
        <taxon>Harpellomycetes</taxon>
        <taxon>Harpellales</taxon>
        <taxon>Legeriomycetaceae</taxon>
        <taxon>Smittium</taxon>
    </lineage>
</organism>
<keyword evidence="2" id="KW-1185">Reference proteome</keyword>
<sequence length="168" mass="18880">MQRFFLFLLRAQNAFKLAKPQFFVKLANPVYNNSVPSATRYMSTFYNKKQPWLQLENTPPKSLYSTAADSATQLQQKLLAVIMRNHKVAQLLQDLFQILTKNKILDPLKPAQKPSMFTILKAASDKDVIRVATELNSELAKEGISLNSGDLMGMLGNLSSFQTALKSP</sequence>
<evidence type="ECO:0000313" key="2">
    <source>
        <dbReference type="Proteomes" id="UP000245383"/>
    </source>
</evidence>
<gene>
    <name evidence="1" type="ORF">BB561_001572</name>
</gene>
<evidence type="ECO:0000313" key="1">
    <source>
        <dbReference type="EMBL" id="PVU95804.1"/>
    </source>
</evidence>